<keyword evidence="4" id="KW-1185">Reference proteome</keyword>
<feature type="compositionally biased region" description="Basic and acidic residues" evidence="1">
    <location>
        <begin position="108"/>
        <end position="117"/>
    </location>
</feature>
<organism evidence="3 4">
    <name type="scientific">Furnarius figulus</name>
    <dbReference type="NCBI Taxonomy" id="463165"/>
    <lineage>
        <taxon>Eukaryota</taxon>
        <taxon>Metazoa</taxon>
        <taxon>Chordata</taxon>
        <taxon>Craniata</taxon>
        <taxon>Vertebrata</taxon>
        <taxon>Euteleostomi</taxon>
        <taxon>Archelosauria</taxon>
        <taxon>Archosauria</taxon>
        <taxon>Dinosauria</taxon>
        <taxon>Saurischia</taxon>
        <taxon>Theropoda</taxon>
        <taxon>Coelurosauria</taxon>
        <taxon>Aves</taxon>
        <taxon>Neognathae</taxon>
        <taxon>Neoaves</taxon>
        <taxon>Telluraves</taxon>
        <taxon>Australaves</taxon>
        <taxon>Passeriformes</taxon>
        <taxon>Furnariidae</taxon>
        <taxon>Furnarius</taxon>
    </lineage>
</organism>
<feature type="compositionally biased region" description="Polar residues" evidence="1">
    <location>
        <begin position="40"/>
        <end position="60"/>
    </location>
</feature>
<evidence type="ECO:0000256" key="2">
    <source>
        <dbReference type="SAM" id="SignalP"/>
    </source>
</evidence>
<evidence type="ECO:0000313" key="3">
    <source>
        <dbReference type="EMBL" id="NWR95859.1"/>
    </source>
</evidence>
<feature type="chain" id="PRO_5029487318" evidence="2">
    <location>
        <begin position="30"/>
        <end position="161"/>
    </location>
</feature>
<evidence type="ECO:0000256" key="1">
    <source>
        <dbReference type="SAM" id="MobiDB-lite"/>
    </source>
</evidence>
<dbReference type="AlphaFoldDB" id="A0A7K5BJB3"/>
<proteinExistence type="predicted"/>
<feature type="non-terminal residue" evidence="3">
    <location>
        <position position="1"/>
    </location>
</feature>
<comment type="caution">
    <text evidence="3">The sequence shown here is derived from an EMBL/GenBank/DDBJ whole genome shotgun (WGS) entry which is preliminary data.</text>
</comment>
<dbReference type="PANTHER" id="PTHR36132:SF1">
    <property type="entry name" value="TRANSMEMBRANE PROTEIN 221"/>
    <property type="match status" value="1"/>
</dbReference>
<keyword evidence="2" id="KW-0732">Signal</keyword>
<accession>A0A7K5BJB3</accession>
<dbReference type="Proteomes" id="UP000529852">
    <property type="component" value="Unassembled WGS sequence"/>
</dbReference>
<gene>
    <name evidence="3" type="primary">Tmem221</name>
    <name evidence="3" type="ORF">FURFIG_R15250</name>
</gene>
<feature type="signal peptide" evidence="2">
    <location>
        <begin position="1"/>
        <end position="29"/>
    </location>
</feature>
<evidence type="ECO:0000313" key="4">
    <source>
        <dbReference type="Proteomes" id="UP000529852"/>
    </source>
</evidence>
<feature type="compositionally biased region" description="Low complexity" evidence="1">
    <location>
        <begin position="94"/>
        <end position="106"/>
    </location>
</feature>
<dbReference type="InterPro" id="IPR053101">
    <property type="entry name" value="TM221"/>
</dbReference>
<dbReference type="EMBL" id="VYZD01003837">
    <property type="protein sequence ID" value="NWR95859.1"/>
    <property type="molecule type" value="Genomic_DNA"/>
</dbReference>
<name>A0A7K5BJB3_9FURN</name>
<feature type="region of interest" description="Disordered" evidence="1">
    <location>
        <begin position="33"/>
        <end position="118"/>
    </location>
</feature>
<sequence length="161" mass="17083">LRAGIPGACILSSGILVLLITVTHTLVQASRVSRHGHPGASQNLLQNDSVQQGESSSYSELSKDVAAPRSRPEIQRKFSFPSFLERKSQPGTAGSSKLSSSGSPRLRSARDGPDPPRMHRALSVESGLLQAQGKAWSVITQEMGDVMARKHGASGKDSTLV</sequence>
<protein>
    <submittedName>
        <fullName evidence="3">TM221 protein</fullName>
    </submittedName>
</protein>
<feature type="non-terminal residue" evidence="3">
    <location>
        <position position="161"/>
    </location>
</feature>
<dbReference type="PANTHER" id="PTHR36132">
    <property type="entry name" value="TRANSMEMBRANE PROTEIN 221"/>
    <property type="match status" value="1"/>
</dbReference>
<reference evidence="3 4" key="1">
    <citation type="submission" date="2019-09" db="EMBL/GenBank/DDBJ databases">
        <title>Bird 10,000 Genomes (B10K) Project - Family phase.</title>
        <authorList>
            <person name="Zhang G."/>
        </authorList>
    </citation>
    <scope>NUCLEOTIDE SEQUENCE [LARGE SCALE GENOMIC DNA]</scope>
    <source>
        <strain evidence="3">B10K-DU-003-06</strain>
    </source>
</reference>